<dbReference type="InterPro" id="IPR006703">
    <property type="entry name" value="G_AIG1"/>
</dbReference>
<evidence type="ECO:0000256" key="2">
    <source>
        <dbReference type="ARBA" id="ARBA00022448"/>
    </source>
</evidence>
<dbReference type="GO" id="GO:0045036">
    <property type="term" value="P:protein targeting to chloroplast"/>
    <property type="evidence" value="ECO:0007669"/>
    <property type="project" value="TreeGrafter"/>
</dbReference>
<evidence type="ECO:0000256" key="17">
    <source>
        <dbReference type="SAM" id="MobiDB-lite"/>
    </source>
</evidence>
<keyword evidence="11" id="KW-0653">Protein transport</keyword>
<feature type="compositionally biased region" description="Acidic residues" evidence="17">
    <location>
        <begin position="347"/>
        <end position="362"/>
    </location>
</feature>
<dbReference type="GO" id="GO:0005525">
    <property type="term" value="F:GTP binding"/>
    <property type="evidence" value="ECO:0007669"/>
    <property type="project" value="UniProtKB-KW"/>
</dbReference>
<comment type="cofactor">
    <cofactor evidence="1">
        <name>Mg(2+)</name>
        <dbReference type="ChEBI" id="CHEBI:18420"/>
    </cofactor>
</comment>
<keyword evidence="5" id="KW-0812">Transmembrane</keyword>
<evidence type="ECO:0000256" key="5">
    <source>
        <dbReference type="ARBA" id="ARBA00022692"/>
    </source>
</evidence>
<dbReference type="GO" id="GO:0015031">
    <property type="term" value="P:protein transport"/>
    <property type="evidence" value="ECO:0007669"/>
    <property type="project" value="UniProtKB-KW"/>
</dbReference>
<evidence type="ECO:0000313" key="19">
    <source>
        <dbReference type="EMBL" id="VVW38862.1"/>
    </source>
</evidence>
<keyword evidence="8" id="KW-0378">Hydrolase</keyword>
<dbReference type="Gramene" id="NC5G0267500.1">
    <property type="protein sequence ID" value="NC5G0267500.1:cds"/>
    <property type="gene ID" value="NC5G0267500"/>
</dbReference>
<keyword evidence="3" id="KW-0150">Chloroplast</keyword>
<keyword evidence="14" id="KW-0472">Membrane</keyword>
<dbReference type="SUPFAM" id="SSF52540">
    <property type="entry name" value="P-loop containing nucleoside triphosphate hydrolases"/>
    <property type="match status" value="1"/>
</dbReference>
<dbReference type="Pfam" id="PF04548">
    <property type="entry name" value="AIG1"/>
    <property type="match status" value="1"/>
</dbReference>
<evidence type="ECO:0000256" key="1">
    <source>
        <dbReference type="ARBA" id="ARBA00001946"/>
    </source>
</evidence>
<evidence type="ECO:0000256" key="11">
    <source>
        <dbReference type="ARBA" id="ARBA00022927"/>
    </source>
</evidence>
<evidence type="ECO:0000256" key="6">
    <source>
        <dbReference type="ARBA" id="ARBA00022723"/>
    </source>
</evidence>
<evidence type="ECO:0000256" key="8">
    <source>
        <dbReference type="ARBA" id="ARBA00022801"/>
    </source>
</evidence>
<evidence type="ECO:0000256" key="4">
    <source>
        <dbReference type="ARBA" id="ARBA00022640"/>
    </source>
</evidence>
<dbReference type="GO" id="GO:0016787">
    <property type="term" value="F:hydrolase activity"/>
    <property type="evidence" value="ECO:0007669"/>
    <property type="project" value="UniProtKB-KW"/>
</dbReference>
<keyword evidence="9" id="KW-1002">Plastid outer membrane</keyword>
<feature type="domain" description="AIG1-type G" evidence="18">
    <location>
        <begin position="78"/>
        <end position="318"/>
    </location>
</feature>
<dbReference type="PANTHER" id="PTHR10903">
    <property type="entry name" value="GTPASE, IMAP FAMILY MEMBER-RELATED"/>
    <property type="match status" value="1"/>
</dbReference>
<feature type="region of interest" description="Disordered" evidence="17">
    <location>
        <begin position="347"/>
        <end position="368"/>
    </location>
</feature>
<dbReference type="PROSITE" id="PS51720">
    <property type="entry name" value="G_AIG1"/>
    <property type="match status" value="1"/>
</dbReference>
<keyword evidence="10" id="KW-0460">Magnesium</keyword>
<dbReference type="PANTHER" id="PTHR10903:SF120">
    <property type="entry name" value="TRANSLOCASE OF CHLOROPLAST 159, CHLOROPLASTIC"/>
    <property type="match status" value="1"/>
</dbReference>
<accession>A0A5K1DIX9</accession>
<evidence type="ECO:0000256" key="9">
    <source>
        <dbReference type="ARBA" id="ARBA00022805"/>
    </source>
</evidence>
<evidence type="ECO:0000256" key="7">
    <source>
        <dbReference type="ARBA" id="ARBA00022741"/>
    </source>
</evidence>
<keyword evidence="2" id="KW-0813">Transport</keyword>
<feature type="region of interest" description="Disordered" evidence="17">
    <location>
        <begin position="405"/>
        <end position="435"/>
    </location>
</feature>
<evidence type="ECO:0000256" key="16">
    <source>
        <dbReference type="ARBA" id="ARBA00023775"/>
    </source>
</evidence>
<keyword evidence="6" id="KW-0479">Metal-binding</keyword>
<keyword evidence="12" id="KW-1133">Transmembrane helix</keyword>
<dbReference type="FunFam" id="3.40.50.300:FF:000413">
    <property type="entry name" value="Translocase of chloroplast 120, chloroplastic"/>
    <property type="match status" value="1"/>
</dbReference>
<evidence type="ECO:0000256" key="3">
    <source>
        <dbReference type="ARBA" id="ARBA00022528"/>
    </source>
</evidence>
<gene>
    <name evidence="19" type="ORF">NYM_LOCUS20611</name>
</gene>
<name>A0A5K1DIX9_9MAGN</name>
<protein>
    <recommendedName>
        <fullName evidence="18">AIG1-type G domain-containing protein</fullName>
    </recommendedName>
</protein>
<dbReference type="AlphaFoldDB" id="A0A5K1DIX9"/>
<keyword evidence="4" id="KW-0934">Plastid</keyword>
<dbReference type="GO" id="GO:0046872">
    <property type="term" value="F:metal ion binding"/>
    <property type="evidence" value="ECO:0007669"/>
    <property type="project" value="UniProtKB-KW"/>
</dbReference>
<evidence type="ECO:0000256" key="13">
    <source>
        <dbReference type="ARBA" id="ARBA00023134"/>
    </source>
</evidence>
<dbReference type="EMBL" id="LR721783">
    <property type="protein sequence ID" value="VVW38862.1"/>
    <property type="molecule type" value="Genomic_DNA"/>
</dbReference>
<sequence>MDDEEKKLHDKINMIRMNFLRLVYRLGQSLDESAVAQVLYRLALAEGTRNSKTTRLFSLDTAFQTAKKLEEDGKEEIDFSCTILVIGRTGVGKSATINSIFGEDKVPTDAFQPATSMVRVITGIVDGVKLRVIDTPGLRPSVMEQRTNREFLSSVKKFMKKFPPDIIFYVDQMDTCSRDTNSLPLLESITSKLGTSIWFNVTVALTHASSAPPEGPSGSPLPYETLVSHRSQAVQNSIRQAAGDMRLMNQVVLVENHPSCRRNQRGHQVLPNGQSWQPRLLLLCYSSKILTEVNSLLRPQDPAITKLLFGGHRYRSVPVPFLLSSLLQSRSHPSLASADHEEAYFEMEEELPEADTDEEEYDQLPPFKPLGKSQIAKLRKEQRKAYFQEYDYRVKLFQKKQLKEELSQRREAEKPSGSCPRSRSDESDPENGDPPLFKSHFPTCYPHLHLMGISYYANKIIYLHVFDC</sequence>
<organism evidence="19">
    <name type="scientific">Nymphaea colorata</name>
    <name type="common">pocket water lily</name>
    <dbReference type="NCBI Taxonomy" id="210225"/>
    <lineage>
        <taxon>Eukaryota</taxon>
        <taxon>Viridiplantae</taxon>
        <taxon>Streptophyta</taxon>
        <taxon>Embryophyta</taxon>
        <taxon>Tracheophyta</taxon>
        <taxon>Spermatophyta</taxon>
        <taxon>Magnoliopsida</taxon>
        <taxon>Nymphaeales</taxon>
        <taxon>Nymphaeaceae</taxon>
        <taxon>Nymphaea</taxon>
    </lineage>
</organism>
<proteinExistence type="inferred from homology"/>
<keyword evidence="7" id="KW-0547">Nucleotide-binding</keyword>
<evidence type="ECO:0000256" key="14">
    <source>
        <dbReference type="ARBA" id="ARBA00023136"/>
    </source>
</evidence>
<evidence type="ECO:0000256" key="15">
    <source>
        <dbReference type="ARBA" id="ARBA00023766"/>
    </source>
</evidence>
<evidence type="ECO:0000256" key="12">
    <source>
        <dbReference type="ARBA" id="ARBA00022989"/>
    </source>
</evidence>
<dbReference type="InterPro" id="IPR027417">
    <property type="entry name" value="P-loop_NTPase"/>
</dbReference>
<evidence type="ECO:0000256" key="10">
    <source>
        <dbReference type="ARBA" id="ARBA00022842"/>
    </source>
</evidence>
<feature type="compositionally biased region" description="Basic and acidic residues" evidence="17">
    <location>
        <begin position="405"/>
        <end position="414"/>
    </location>
</feature>
<reference evidence="19" key="1">
    <citation type="submission" date="2019-09" db="EMBL/GenBank/DDBJ databases">
        <authorList>
            <person name="Zhang L."/>
        </authorList>
    </citation>
    <scope>NUCLEOTIDE SEQUENCE</scope>
</reference>
<dbReference type="Gene3D" id="3.40.50.300">
    <property type="entry name" value="P-loop containing nucleotide triphosphate hydrolases"/>
    <property type="match status" value="1"/>
</dbReference>
<dbReference type="GO" id="GO:0009707">
    <property type="term" value="C:chloroplast outer membrane"/>
    <property type="evidence" value="ECO:0007669"/>
    <property type="project" value="UniProtKB-SubCell"/>
</dbReference>
<comment type="subcellular location">
    <subcellularLocation>
        <location evidence="15">Plastid</location>
        <location evidence="15">Chloroplast outer membrane</location>
        <topology evidence="15">Single-pass membrane protein</topology>
    </subcellularLocation>
</comment>
<evidence type="ECO:0000259" key="18">
    <source>
        <dbReference type="PROSITE" id="PS51720"/>
    </source>
</evidence>
<keyword evidence="13" id="KW-0342">GTP-binding</keyword>
<comment type="similarity">
    <text evidence="16">Belongs to the TRAFAC class TrmE-Era-EngA-EngB-Septin-like GTPase superfamily. AIG1/Toc34/Toc159-like paraseptin GTPase family. TOC159 subfamily.</text>
</comment>
<dbReference type="InterPro" id="IPR045058">
    <property type="entry name" value="GIMA/IAN/Toc"/>
</dbReference>